<proteinExistence type="predicted"/>
<evidence type="ECO:0000313" key="2">
    <source>
        <dbReference type="Proteomes" id="UP000002586"/>
    </source>
</evidence>
<accession>A0LE25</accession>
<name>A0LE25_MAGMM</name>
<dbReference type="eggNOG" id="COG0399">
    <property type="taxonomic scope" value="Bacteria"/>
</dbReference>
<dbReference type="HOGENOM" id="CLU_852061_0_0_5"/>
<reference evidence="1 2" key="2">
    <citation type="journal article" date="2012" name="Int. J. Syst. Evol. Microbiol.">
        <title>Magnetococcus marinus gen. nov., sp. nov., a marine, magnetotactic bacterium that represents a novel lineage (Magnetococcaceae fam. nov.; Magnetococcales ord. nov.) at the base of the Alphaproteobacteria.</title>
        <authorList>
            <person name="Bazylinski D.A."/>
            <person name="Williams T.J."/>
            <person name="Lefevre C.T."/>
            <person name="Berg R.J."/>
            <person name="Zhang C.L."/>
            <person name="Bowser S.S."/>
            <person name="Dean A.J."/>
            <person name="Beveridge T.J."/>
        </authorList>
    </citation>
    <scope>NUCLEOTIDE SEQUENCE [LARGE SCALE GENOMIC DNA]</scope>
    <source>
        <strain evidence="2">ATCC BAA-1437 / JCM 17883 / MC-1</strain>
    </source>
</reference>
<organism evidence="1 2">
    <name type="scientific">Magnetococcus marinus (strain ATCC BAA-1437 / JCM 17883 / MC-1)</name>
    <dbReference type="NCBI Taxonomy" id="156889"/>
    <lineage>
        <taxon>Bacteria</taxon>
        <taxon>Pseudomonadati</taxon>
        <taxon>Pseudomonadota</taxon>
        <taxon>Magnetococcia</taxon>
        <taxon>Magnetococcales</taxon>
        <taxon>Magnetococcaceae</taxon>
        <taxon>Magnetococcus</taxon>
    </lineage>
</organism>
<dbReference type="InterPro" id="IPR015424">
    <property type="entry name" value="PyrdxlP-dep_Trfase"/>
</dbReference>
<evidence type="ECO:0000313" key="1">
    <source>
        <dbReference type="EMBL" id="ABK46218.1"/>
    </source>
</evidence>
<keyword evidence="2" id="KW-1185">Reference proteome</keyword>
<dbReference type="STRING" id="156889.Mmc1_3733"/>
<gene>
    <name evidence="1" type="ordered locus">Mmc1_3733</name>
</gene>
<dbReference type="Gene3D" id="3.90.1150.10">
    <property type="entry name" value="Aspartate Aminotransferase, domain 1"/>
    <property type="match status" value="1"/>
</dbReference>
<dbReference type="Proteomes" id="UP000002586">
    <property type="component" value="Chromosome"/>
</dbReference>
<dbReference type="InterPro" id="IPR015422">
    <property type="entry name" value="PyrdxlP-dep_Trfase_small"/>
</dbReference>
<reference evidence="2" key="1">
    <citation type="journal article" date="2009" name="Appl. Environ. Microbiol.">
        <title>Complete genome sequence of the chemolithoautotrophic marine magnetotactic coccus strain MC-1.</title>
        <authorList>
            <person name="Schubbe S."/>
            <person name="Williams T.J."/>
            <person name="Xie G."/>
            <person name="Kiss H.E."/>
            <person name="Brettin T.S."/>
            <person name="Martinez D."/>
            <person name="Ross C.A."/>
            <person name="Schuler D."/>
            <person name="Cox B.L."/>
            <person name="Nealson K.H."/>
            <person name="Bazylinski D.A."/>
        </authorList>
    </citation>
    <scope>NUCLEOTIDE SEQUENCE [LARGE SCALE GENOMIC DNA]</scope>
    <source>
        <strain evidence="2">ATCC BAA-1437 / JCM 17883 / MC-1</strain>
    </source>
</reference>
<dbReference type="EMBL" id="CP000471">
    <property type="protein sequence ID" value="ABK46218.1"/>
    <property type="molecule type" value="Genomic_DNA"/>
</dbReference>
<dbReference type="AlphaFoldDB" id="A0LE25"/>
<evidence type="ECO:0008006" key="3">
    <source>
        <dbReference type="Google" id="ProtNLM"/>
    </source>
</evidence>
<protein>
    <recommendedName>
        <fullName evidence="3">DegT/DnrJ/EryC1/StrS aminotransferase</fullName>
    </recommendedName>
</protein>
<dbReference type="KEGG" id="mgm:Mmc1_3733"/>
<sequence length="326" mass="34888">MLQISIPLYHPDLTVQDRAAVMQALTLPWQDAAALSALESGWSQQWGRAVVAFADAQQAIGALLRLWGWRRGDALALSPLADRVWGEALQQHGLWPAWLDVEPQSGLVQGEPLGLAGCAGGLVGWLHGGFGGVPERGAAQSGAVSLMVMDHMPLAQIADDALGLLHLGPNGPLQGAGITLIAATHNQQAAKLRELRGQALPSRGAVALAMSQFHQRHALFARRAEVAARYGALLRPRGRFGLPQGWAYWSRYPLSFEDEVAAQGLAEFLGRTGIGGMLGGPLPPIHSGPGLRGWSARTLLLPCYAALGEAAQKRVINRVHRWLERS</sequence>
<dbReference type="SUPFAM" id="SSF53383">
    <property type="entry name" value="PLP-dependent transferases"/>
    <property type="match status" value="1"/>
</dbReference>